<organism evidence="2 3">
    <name type="scientific">Prorocentrum cordatum</name>
    <dbReference type="NCBI Taxonomy" id="2364126"/>
    <lineage>
        <taxon>Eukaryota</taxon>
        <taxon>Sar</taxon>
        <taxon>Alveolata</taxon>
        <taxon>Dinophyceae</taxon>
        <taxon>Prorocentrales</taxon>
        <taxon>Prorocentraceae</taxon>
        <taxon>Prorocentrum</taxon>
    </lineage>
</organism>
<evidence type="ECO:0008006" key="4">
    <source>
        <dbReference type="Google" id="ProtNLM"/>
    </source>
</evidence>
<name>A0ABN9XV45_9DINO</name>
<evidence type="ECO:0000313" key="2">
    <source>
        <dbReference type="EMBL" id="CAK0903741.1"/>
    </source>
</evidence>
<comment type="caution">
    <text evidence="2">The sequence shown here is derived from an EMBL/GenBank/DDBJ whole genome shotgun (WGS) entry which is preliminary data.</text>
</comment>
<keyword evidence="3" id="KW-1185">Reference proteome</keyword>
<dbReference type="Proteomes" id="UP001189429">
    <property type="component" value="Unassembled WGS sequence"/>
</dbReference>
<evidence type="ECO:0000256" key="1">
    <source>
        <dbReference type="SAM" id="MobiDB-lite"/>
    </source>
</evidence>
<proteinExistence type="predicted"/>
<gene>
    <name evidence="2" type="ORF">PCOR1329_LOCUS79961</name>
</gene>
<protein>
    <recommendedName>
        <fullName evidence="4">Secreted protein</fullName>
    </recommendedName>
</protein>
<accession>A0ABN9XV45</accession>
<evidence type="ECO:0000313" key="3">
    <source>
        <dbReference type="Proteomes" id="UP001189429"/>
    </source>
</evidence>
<sequence>MRLLSGRTSRSRPSLFYVDHLALPTSWMFVCLIKLSVAKHAAEFPLQRLLAVLLRAAHGTCPLLESRLGKLTVKPATLFRGVASDAQGESNQPTSARADDENRKPRTTAFHNVFQVR</sequence>
<dbReference type="EMBL" id="CAUYUJ010021281">
    <property type="protein sequence ID" value="CAK0903741.1"/>
    <property type="molecule type" value="Genomic_DNA"/>
</dbReference>
<feature type="region of interest" description="Disordered" evidence="1">
    <location>
        <begin position="82"/>
        <end position="117"/>
    </location>
</feature>
<reference evidence="2" key="1">
    <citation type="submission" date="2023-10" db="EMBL/GenBank/DDBJ databases">
        <authorList>
            <person name="Chen Y."/>
            <person name="Shah S."/>
            <person name="Dougan E. K."/>
            <person name="Thang M."/>
            <person name="Chan C."/>
        </authorList>
    </citation>
    <scope>NUCLEOTIDE SEQUENCE [LARGE SCALE GENOMIC DNA]</scope>
</reference>